<keyword evidence="2" id="KW-0812">Transmembrane</keyword>
<evidence type="ECO:0000256" key="2">
    <source>
        <dbReference type="SAM" id="Phobius"/>
    </source>
</evidence>
<feature type="transmembrane region" description="Helical" evidence="2">
    <location>
        <begin position="417"/>
        <end position="436"/>
    </location>
</feature>
<keyword evidence="2" id="KW-0472">Membrane</keyword>
<feature type="transmembrane region" description="Helical" evidence="2">
    <location>
        <begin position="594"/>
        <end position="614"/>
    </location>
</feature>
<dbReference type="SUPFAM" id="SSF50249">
    <property type="entry name" value="Nucleic acid-binding proteins"/>
    <property type="match status" value="1"/>
</dbReference>
<evidence type="ECO:0000313" key="4">
    <source>
        <dbReference type="EMBL" id="GAK68066.1"/>
    </source>
</evidence>
<feature type="region of interest" description="Disordered" evidence="1">
    <location>
        <begin position="790"/>
        <end position="825"/>
    </location>
</feature>
<dbReference type="GO" id="GO:0004540">
    <property type="term" value="F:RNA nuclease activity"/>
    <property type="evidence" value="ECO:0007669"/>
    <property type="project" value="InterPro"/>
</dbReference>
<reference evidence="5" key="1">
    <citation type="journal article" date="2014" name="Genome Announc.">
        <title>Draft Genome Sequence of the Yeast Pseudozyma antarctica Type Strain JCM10317, a Producer of the Glycolipid Biosurfactants, Mannosylerythritol Lipids.</title>
        <authorList>
            <person name="Saika A."/>
            <person name="Koike H."/>
            <person name="Hori T."/>
            <person name="Fukuoka T."/>
            <person name="Sato S."/>
            <person name="Habe H."/>
            <person name="Kitamoto D."/>
            <person name="Morita T."/>
        </authorList>
    </citation>
    <scope>NUCLEOTIDE SEQUENCE [LARGE SCALE GENOMIC DNA]</scope>
    <source>
        <strain evidence="5">JCM 10317</strain>
    </source>
</reference>
<dbReference type="Proteomes" id="UP000053758">
    <property type="component" value="Unassembled WGS sequence"/>
</dbReference>
<name>A0A081CN20_PSEA2</name>
<proteinExistence type="predicted"/>
<dbReference type="GO" id="GO:0003723">
    <property type="term" value="F:RNA binding"/>
    <property type="evidence" value="ECO:0007669"/>
    <property type="project" value="InterPro"/>
</dbReference>
<gene>
    <name evidence="4" type="ORF">PAN0_036d6299</name>
</gene>
<evidence type="ECO:0000313" key="5">
    <source>
        <dbReference type="Proteomes" id="UP000053758"/>
    </source>
</evidence>
<dbReference type="GeneID" id="26307115"/>
<dbReference type="InterPro" id="IPR010640">
    <property type="entry name" value="Low_temperature_requirement_A"/>
</dbReference>
<keyword evidence="2" id="KW-1133">Transmembrane helix</keyword>
<feature type="domain" description="RNB" evidence="3">
    <location>
        <begin position="1360"/>
        <end position="1751"/>
    </location>
</feature>
<protein>
    <submittedName>
        <fullName evidence="4">RNB-domain-containing protein</fullName>
    </submittedName>
</protein>
<accession>A0A081CN20</accession>
<feature type="transmembrane region" description="Helical" evidence="2">
    <location>
        <begin position="655"/>
        <end position="674"/>
    </location>
</feature>
<feature type="transmembrane region" description="Helical" evidence="2">
    <location>
        <begin position="493"/>
        <end position="511"/>
    </location>
</feature>
<dbReference type="PANTHER" id="PTHR36840">
    <property type="entry name" value="BLL5714 PROTEIN"/>
    <property type="match status" value="1"/>
</dbReference>
<dbReference type="Pfam" id="PF06772">
    <property type="entry name" value="LtrA"/>
    <property type="match status" value="2"/>
</dbReference>
<feature type="region of interest" description="Disordered" evidence="1">
    <location>
        <begin position="1"/>
        <end position="88"/>
    </location>
</feature>
<feature type="transmembrane region" description="Helical" evidence="2">
    <location>
        <begin position="523"/>
        <end position="541"/>
    </location>
</feature>
<feature type="transmembrane region" description="Helical" evidence="2">
    <location>
        <begin position="562"/>
        <end position="582"/>
    </location>
</feature>
<dbReference type="HOGENOM" id="CLU_002512_2_0_1"/>
<feature type="compositionally biased region" description="Basic and acidic residues" evidence="1">
    <location>
        <begin position="1323"/>
        <end position="1333"/>
    </location>
</feature>
<dbReference type="Pfam" id="PF00773">
    <property type="entry name" value="RNB"/>
    <property type="match status" value="1"/>
</dbReference>
<dbReference type="PANTHER" id="PTHR36840:SF1">
    <property type="entry name" value="BLL5714 PROTEIN"/>
    <property type="match status" value="1"/>
</dbReference>
<dbReference type="InterPro" id="IPR012340">
    <property type="entry name" value="NA-bd_OB-fold"/>
</dbReference>
<dbReference type="SMART" id="SM00955">
    <property type="entry name" value="RNB"/>
    <property type="match status" value="1"/>
</dbReference>
<feature type="transmembrane region" description="Helical" evidence="2">
    <location>
        <begin position="384"/>
        <end position="405"/>
    </location>
</feature>
<sequence length="1878" mass="206843">MSNFHRPFRAQQQADAPPETAVHDEPEVIDPNLYGPFGHRYHDSAVDVPHHADPSHAAHPSATSWHDVETSEQHRHHTIGAHAQPVDPQLQTAIPLGDLSRKHSATQSISAASQRGFVTHAAPMAVEYTQDSRFTVRSSFEKAPIGAGSRASHSHLRRRSKGFGTHHSRAGSLFDLVHGKERSKMSDKPHIEVHGEDVPITVRHLIKRPIIRQWLHGNKLYRERDERKPSQFELVFDLIFVAVVNGLGHATAESSSAINVLKFALSFWPCFSLWTDVRLFLNTSGTDDMLERLLMLGWMILLGGYCANVSGVELIKATPELLAQLHSEEATGEAPSQMNAHGIVQELESIFRRAASAESAGAEEVKLAVPAFGGYWFTEGYNRAIHAAIGFFLVSKLWRLGIYIYYGFRLPKFRKALWLNALAMTVIAAIYIPITLTDSPLLILILMGAGIGVELARAYVVAAAIKLFHKRSKRTGNHMFIPAQSHEHSIERYVLFVILIVGESIISSNFVARPGSFGLNHEFGRMALGITISVLVIWIYYDADGSRVYQHALRRNSFTSITFGHIHYPLTASLILMAASLSALISNTKIKGGYVWYFGGSISCVMLCLGLIGMMHRNLDVYGSTLVPRWARITVRFLAAIEFGLLPLKSDWKSLNLLGTVAASLAAIVLFETLGKVGAVGRRFDADKSQELYANMDATGEKKLKLDKRASWHPFDDLTPGELGEEDVGIESEIGHLEEKDLTHGQRRDESSSAAKSKKINQRRKEDEVSDTLLTASRLGGQAARIEKAISDRFSGWKPTPGPSSRRNAGRPPLSPDARKSLARATSPSNLEHLLGAHSNAVLSESLTDVDSARPGAKISARDFVMPRRDLRPGDFVEIRRKVATIGIVLPVPEDEMPIETDADDKSKKVGHKDLYVLVTTGSVVLYRDTDVMFQIPNVIEPELVQAAAPTSRRFVVTTNSHETPVDTDGSYEDHSAGTSADADPIDGAALQEEPIDQTRFEARAAICTKMRILERQKERELQRLLPSFQSLFLVPGASQQSREVAKLRNKRTDLRTGTITTYEAAKLMQELYEMRASRAPNGKKKVGSREPAPFTASTVYAAYALLIEQPSHFLADGLSHRKSQLFNCRSEAERANLATISGWIAAPAGSEGQGFIDSFCRKASKVRQWSESQQYDASGAPRVIDTPEPLKDIEWTAEDRAIIEFLQISLGSRRELQADTHGSIASEIIKRAGGHFRLLPHPNTKQLLGLDEAARMLLTDSEQLLGRAILETVGTDLAGGPDLQHALVTRFLTEIGAMPPWRNPTRLDATFRSAMMSDDGGEPERDPTEAERAQPTVVDSKSIAKTFGVSTDEQVEAIRHDFGRDHPVYVIDDETAFELDDGVSVESVPGREKEQAWVHVHIADPTAWMQPGDSLAKRSERRFSTLYFPEARWAMLPDDFVRSGVGLRSSSSSDSGDHSEGQRVMTFSALVDLSSGLVQDTKVRPAFVHDVQAITYKRASELIAGAPPAASEARRAADLSLLSLVATRLSENRTRSTALFPHRPTSSVSVAPLPLPDVPASASALQRPYFFAGFPQISLSSRALDSQQGKKDEVPAMANFVVAEFMILAGRVAAAYGAEHGLAMAYRYQNAPQTRSVIEELLAMRTNMPDLSTVGAPPVSPIDDSGLIAHGLVPYDDLIQRGITLGSGGYSVRFGPHFSLGITAGTDSPYAPLPHMRDALTNGGYVRTTSPLRRYPDILAHWQLKHHLVHGKPRFGEHDIERLLPQLERQEMSGKQLMRISERFWLHLLLQRSILGTDAGAGLLNRPLTAVVALSEVRVNIQTLTARVRVHIEELNLPADLEWETDGPLPESGKSYKVEPVAVSMAGIRAALLVRRV</sequence>
<feature type="region of interest" description="Disordered" evidence="1">
    <location>
        <begin position="1316"/>
        <end position="1338"/>
    </location>
</feature>
<dbReference type="RefSeq" id="XP_014653732.1">
    <property type="nucleotide sequence ID" value="XM_014798246.1"/>
</dbReference>
<evidence type="ECO:0000259" key="3">
    <source>
        <dbReference type="SMART" id="SM00955"/>
    </source>
</evidence>
<dbReference type="EMBL" id="DF830103">
    <property type="protein sequence ID" value="GAK68066.1"/>
    <property type="molecule type" value="Genomic_DNA"/>
</dbReference>
<dbReference type="InterPro" id="IPR001900">
    <property type="entry name" value="RNase_II/R"/>
</dbReference>
<evidence type="ECO:0000256" key="1">
    <source>
        <dbReference type="SAM" id="MobiDB-lite"/>
    </source>
</evidence>
<feature type="region of interest" description="Disordered" evidence="1">
    <location>
        <begin position="961"/>
        <end position="985"/>
    </location>
</feature>
<organism evidence="4 5">
    <name type="scientific">Pseudozyma antarctica</name>
    <name type="common">Yeast</name>
    <name type="synonym">Candida antarctica</name>
    <dbReference type="NCBI Taxonomy" id="84753"/>
    <lineage>
        <taxon>Eukaryota</taxon>
        <taxon>Fungi</taxon>
        <taxon>Dikarya</taxon>
        <taxon>Basidiomycota</taxon>
        <taxon>Ustilaginomycotina</taxon>
        <taxon>Ustilaginomycetes</taxon>
        <taxon>Ustilaginales</taxon>
        <taxon>Ustilaginaceae</taxon>
        <taxon>Moesziomyces</taxon>
    </lineage>
</organism>
<feature type="compositionally biased region" description="Basic and acidic residues" evidence="1">
    <location>
        <begin position="40"/>
        <end position="56"/>
    </location>
</feature>
<feature type="compositionally biased region" description="Basic and acidic residues" evidence="1">
    <location>
        <begin position="737"/>
        <end position="751"/>
    </location>
</feature>
<keyword evidence="5" id="KW-1185">Reference proteome</keyword>
<feature type="region of interest" description="Disordered" evidence="1">
    <location>
        <begin position="737"/>
        <end position="774"/>
    </location>
</feature>
<feature type="transmembrane region" description="Helical" evidence="2">
    <location>
        <begin position="442"/>
        <end position="465"/>
    </location>
</feature>